<sequence>MLLFANTSSSSLVTSTTSSTIPGIGMISGRAIKHVGEQIIQIAEEPVIWRRLRTIRRDIENESRRREVFSDPEAVFHTIDDLIELQKSSGIIGLSRVGYPKRINQTAATLLQLTRNCMHDAVPVPWFTGNNTAKLGEFLLCFCNLYWVSSSSSRQMAGSEPSQTIGTVTSISDLQFELVDQILQIIRSKSWRKAPQQDTMDHCLPIFLNFAVDFSHLLLRHVTADLATLLNFYRDIAAIMPSVISAAEYYCILERGFRALMTSLGSSLGRKVDYATFGMRVHLATYIFEPLIDFNKEYSFHLYSLLGAFVPRSLEVRMPLLKELHTRGFKKDTLQFYRRRLPVAQTIASINVEFIMRLLQAVSRRLVALDPDHRTERNADILLLLEHALDRLTKLSSVDIARLPLWERRVSFRVSLHNVLPTTNTRSLLQVKKN</sequence>
<dbReference type="EMBL" id="ML170221">
    <property type="protein sequence ID" value="TDL17458.1"/>
    <property type="molecule type" value="Genomic_DNA"/>
</dbReference>
<dbReference type="VEuPathDB" id="FungiDB:BD410DRAFT_548911"/>
<dbReference type="Proteomes" id="UP000294933">
    <property type="component" value="Unassembled WGS sequence"/>
</dbReference>
<organism evidence="1 2">
    <name type="scientific">Rickenella mellea</name>
    <dbReference type="NCBI Taxonomy" id="50990"/>
    <lineage>
        <taxon>Eukaryota</taxon>
        <taxon>Fungi</taxon>
        <taxon>Dikarya</taxon>
        <taxon>Basidiomycota</taxon>
        <taxon>Agaricomycotina</taxon>
        <taxon>Agaricomycetes</taxon>
        <taxon>Hymenochaetales</taxon>
        <taxon>Rickenellaceae</taxon>
        <taxon>Rickenella</taxon>
    </lineage>
</organism>
<dbReference type="AlphaFoldDB" id="A0A4Y7PQS4"/>
<reference evidence="1 2" key="1">
    <citation type="submission" date="2018-06" db="EMBL/GenBank/DDBJ databases">
        <title>A transcriptomic atlas of mushroom development highlights an independent origin of complex multicellularity.</title>
        <authorList>
            <consortium name="DOE Joint Genome Institute"/>
            <person name="Krizsan K."/>
            <person name="Almasi E."/>
            <person name="Merenyi Z."/>
            <person name="Sahu N."/>
            <person name="Viragh M."/>
            <person name="Koszo T."/>
            <person name="Mondo S."/>
            <person name="Kiss B."/>
            <person name="Balint B."/>
            <person name="Kues U."/>
            <person name="Barry K."/>
            <person name="Hegedus J.C."/>
            <person name="Henrissat B."/>
            <person name="Johnson J."/>
            <person name="Lipzen A."/>
            <person name="Ohm R."/>
            <person name="Nagy I."/>
            <person name="Pangilinan J."/>
            <person name="Yan J."/>
            <person name="Xiong Y."/>
            <person name="Grigoriev I.V."/>
            <person name="Hibbett D.S."/>
            <person name="Nagy L.G."/>
        </authorList>
    </citation>
    <scope>NUCLEOTIDE SEQUENCE [LARGE SCALE GENOMIC DNA]</scope>
    <source>
        <strain evidence="1 2">SZMC22713</strain>
    </source>
</reference>
<accession>A0A4Y7PQS4</accession>
<proteinExistence type="predicted"/>
<evidence type="ECO:0000313" key="1">
    <source>
        <dbReference type="EMBL" id="TDL17458.1"/>
    </source>
</evidence>
<gene>
    <name evidence="1" type="ORF">BD410DRAFT_548911</name>
</gene>
<keyword evidence="2" id="KW-1185">Reference proteome</keyword>
<protein>
    <submittedName>
        <fullName evidence="1">Uncharacterized protein</fullName>
    </submittedName>
</protein>
<evidence type="ECO:0000313" key="2">
    <source>
        <dbReference type="Proteomes" id="UP000294933"/>
    </source>
</evidence>
<name>A0A4Y7PQS4_9AGAM</name>